<accession>A0A2W5VEP8</accession>
<sequence length="156" mass="16714">MDIVELQGTPGNRLGHLGPLLVVVANTNPDLEDLDAVAVAQRQLIATYGYFAMALFSMKTPRASGPEVLDRIRRNEEELRGKSLGTVMVVLQRGLAASLSRTFMAATTLVASNPTYVEKNIEEAADKVKAMQGMPPEITGDADLVTKLTAFIAGAK</sequence>
<evidence type="ECO:0000313" key="1">
    <source>
        <dbReference type="EMBL" id="PZR08631.1"/>
    </source>
</evidence>
<dbReference type="AlphaFoldDB" id="A0A2W5VEP8"/>
<protein>
    <submittedName>
        <fullName evidence="1">Uncharacterized protein</fullName>
    </submittedName>
</protein>
<name>A0A2W5VEP8_9BACT</name>
<dbReference type="Proteomes" id="UP000249061">
    <property type="component" value="Unassembled WGS sequence"/>
</dbReference>
<organism evidence="1 2">
    <name type="scientific">Archangium gephyra</name>
    <dbReference type="NCBI Taxonomy" id="48"/>
    <lineage>
        <taxon>Bacteria</taxon>
        <taxon>Pseudomonadati</taxon>
        <taxon>Myxococcota</taxon>
        <taxon>Myxococcia</taxon>
        <taxon>Myxococcales</taxon>
        <taxon>Cystobacterineae</taxon>
        <taxon>Archangiaceae</taxon>
        <taxon>Archangium</taxon>
    </lineage>
</organism>
<reference evidence="1 2" key="1">
    <citation type="submission" date="2017-08" db="EMBL/GenBank/DDBJ databases">
        <title>Infants hospitalized years apart are colonized by the same room-sourced microbial strains.</title>
        <authorList>
            <person name="Brooks B."/>
            <person name="Olm M.R."/>
            <person name="Firek B.A."/>
            <person name="Baker R."/>
            <person name="Thomas B.C."/>
            <person name="Morowitz M.J."/>
            <person name="Banfield J.F."/>
        </authorList>
    </citation>
    <scope>NUCLEOTIDE SEQUENCE [LARGE SCALE GENOMIC DNA]</scope>
    <source>
        <strain evidence="1">S2_003_000_R2_14</strain>
    </source>
</reference>
<gene>
    <name evidence="1" type="ORF">DI536_24315</name>
</gene>
<comment type="caution">
    <text evidence="1">The sequence shown here is derived from an EMBL/GenBank/DDBJ whole genome shotgun (WGS) entry which is preliminary data.</text>
</comment>
<dbReference type="EMBL" id="QFQP01000024">
    <property type="protein sequence ID" value="PZR08631.1"/>
    <property type="molecule type" value="Genomic_DNA"/>
</dbReference>
<evidence type="ECO:0000313" key="2">
    <source>
        <dbReference type="Proteomes" id="UP000249061"/>
    </source>
</evidence>
<proteinExistence type="predicted"/>